<reference evidence="2" key="1">
    <citation type="submission" date="2021-02" db="EMBL/GenBank/DDBJ databases">
        <authorList>
            <person name="Nowell W R."/>
        </authorList>
    </citation>
    <scope>NUCLEOTIDE SEQUENCE</scope>
</reference>
<accession>A0A813WEW9</accession>
<name>A0A813WEW9_9BILA</name>
<proteinExistence type="predicted"/>
<sequence length="337" mass="38769">MVTPMIKNYRPILLLFIYVMLGILIDQIFIRKAFLPKSTCASYTLSIKNPIEIPFQVSPNVQIINLSQPINADFKCISTKKLLNFINTTICLHETENDRFVSNSFHGTNSIWEEDGVKRILQLLIRHPYLDFIDIGANIGTYTMYAAALGRFVLAIDCFAPNINRIHRAVQITNVANRVVLIQNAIFTHSGQYLHLKNYSRNIGGQELDISKKLFINQNVINNPYIVKTIKFDELLPILVARGVRGAIIKMDIERSESFVVESGSRVFDALEIPFVQMEWMGVRSYPGRAKGIIDFFVKRNYDPKSYSCQLLNTTQYATWPYDVKRKRFSIQFLLKK</sequence>
<organism evidence="2 3">
    <name type="scientific">Rotaria sordida</name>
    <dbReference type="NCBI Taxonomy" id="392033"/>
    <lineage>
        <taxon>Eukaryota</taxon>
        <taxon>Metazoa</taxon>
        <taxon>Spiralia</taxon>
        <taxon>Gnathifera</taxon>
        <taxon>Rotifera</taxon>
        <taxon>Eurotatoria</taxon>
        <taxon>Bdelloidea</taxon>
        <taxon>Philodinida</taxon>
        <taxon>Philodinidae</taxon>
        <taxon>Rotaria</taxon>
    </lineage>
</organism>
<gene>
    <name evidence="2" type="ORF">SEV965_LOCUS3119</name>
</gene>
<dbReference type="PANTHER" id="PTHR34203:SF15">
    <property type="entry name" value="SLL1173 PROTEIN"/>
    <property type="match status" value="1"/>
</dbReference>
<dbReference type="InterPro" id="IPR029063">
    <property type="entry name" value="SAM-dependent_MTases_sf"/>
</dbReference>
<evidence type="ECO:0008006" key="4">
    <source>
        <dbReference type="Google" id="ProtNLM"/>
    </source>
</evidence>
<dbReference type="InterPro" id="IPR006342">
    <property type="entry name" value="FkbM_mtfrase"/>
</dbReference>
<evidence type="ECO:0000313" key="3">
    <source>
        <dbReference type="Proteomes" id="UP000663889"/>
    </source>
</evidence>
<dbReference type="SUPFAM" id="SSF53335">
    <property type="entry name" value="S-adenosyl-L-methionine-dependent methyltransferases"/>
    <property type="match status" value="1"/>
</dbReference>
<protein>
    <recommendedName>
        <fullName evidence="4">Methyltransferase FkbM domain-containing protein</fullName>
    </recommendedName>
</protein>
<feature type="transmembrane region" description="Helical" evidence="1">
    <location>
        <begin position="12"/>
        <end position="30"/>
    </location>
</feature>
<dbReference type="PANTHER" id="PTHR34203">
    <property type="entry name" value="METHYLTRANSFERASE, FKBM FAMILY PROTEIN"/>
    <property type="match status" value="1"/>
</dbReference>
<comment type="caution">
    <text evidence="2">The sequence shown here is derived from an EMBL/GenBank/DDBJ whole genome shotgun (WGS) entry which is preliminary data.</text>
</comment>
<dbReference type="Proteomes" id="UP000663889">
    <property type="component" value="Unassembled WGS sequence"/>
</dbReference>
<dbReference type="NCBIfam" id="TIGR01444">
    <property type="entry name" value="fkbM_fam"/>
    <property type="match status" value="1"/>
</dbReference>
<evidence type="ECO:0000256" key="1">
    <source>
        <dbReference type="SAM" id="Phobius"/>
    </source>
</evidence>
<dbReference type="InterPro" id="IPR052514">
    <property type="entry name" value="SAM-dependent_MTase"/>
</dbReference>
<dbReference type="EMBL" id="CAJNOU010000078">
    <property type="protein sequence ID" value="CAF0851275.1"/>
    <property type="molecule type" value="Genomic_DNA"/>
</dbReference>
<dbReference type="Gene3D" id="3.40.50.150">
    <property type="entry name" value="Vaccinia Virus protein VP39"/>
    <property type="match status" value="1"/>
</dbReference>
<keyword evidence="1" id="KW-0812">Transmembrane</keyword>
<keyword evidence="1" id="KW-0472">Membrane</keyword>
<keyword evidence="1" id="KW-1133">Transmembrane helix</keyword>
<dbReference type="AlphaFoldDB" id="A0A813WEW9"/>
<evidence type="ECO:0000313" key="2">
    <source>
        <dbReference type="EMBL" id="CAF0851275.1"/>
    </source>
</evidence>